<dbReference type="InterPro" id="IPR008397">
    <property type="entry name" value="Alginate_lyase_dom"/>
</dbReference>
<organism evidence="4 5">
    <name type="scientific">Dyella acidisoli</name>
    <dbReference type="NCBI Taxonomy" id="1867834"/>
    <lineage>
        <taxon>Bacteria</taxon>
        <taxon>Pseudomonadati</taxon>
        <taxon>Pseudomonadota</taxon>
        <taxon>Gammaproteobacteria</taxon>
        <taxon>Lysobacterales</taxon>
        <taxon>Rhodanobacteraceae</taxon>
        <taxon>Dyella</taxon>
    </lineage>
</organism>
<keyword evidence="1" id="KW-0732">Signal</keyword>
<dbReference type="Proteomes" id="UP001156670">
    <property type="component" value="Unassembled WGS sequence"/>
</dbReference>
<gene>
    <name evidence="4" type="ORF">GCM10007901_40650</name>
</gene>
<dbReference type="InterPro" id="IPR008929">
    <property type="entry name" value="Chondroitin_lyas"/>
</dbReference>
<keyword evidence="5" id="KW-1185">Reference proteome</keyword>
<protein>
    <recommendedName>
        <fullName evidence="3">Alginate lyase domain-containing protein</fullName>
    </recommendedName>
</protein>
<proteinExistence type="predicted"/>
<dbReference type="SUPFAM" id="SSF48230">
    <property type="entry name" value="Chondroitin AC/alginate lyase"/>
    <property type="match status" value="1"/>
</dbReference>
<dbReference type="EMBL" id="BSOB01000057">
    <property type="protein sequence ID" value="GLQ95110.1"/>
    <property type="molecule type" value="Genomic_DNA"/>
</dbReference>
<comment type="caution">
    <text evidence="4">The sequence shown here is derived from an EMBL/GenBank/DDBJ whole genome shotgun (WGS) entry which is preliminary data.</text>
</comment>
<evidence type="ECO:0000256" key="2">
    <source>
        <dbReference type="ARBA" id="ARBA00023239"/>
    </source>
</evidence>
<feature type="domain" description="Alginate lyase" evidence="3">
    <location>
        <begin position="4"/>
        <end position="207"/>
    </location>
</feature>
<sequence>MGQFNDDADAAYQQALMWVLSGDHRYAANAMEILNAWSSTLKSISGHDAPLAAGLNGFKFVSAAELLRYSNAGWSSRDIAAAETMFLNVFYPVIKDFAPYANGNWDSSCMKTIMAIGVFTNDWKLFNRALDYYYNGPSDGALIHYVINAFGETQESGRDQAHSQLGIGNLAEVAEVAWAQGFDLYAAYDNRLLAGFEYVASYNLGNEVPFTPMVDTTGKYRHYVISSFDRGQFRPIYEMVYNHYARRENLAAPHTQQAAERIRPEGRTPYADNVGFGTLLFTQDSVRTLAPRGKGNVPTGFSTCASEGGICRVSQGTGLVAYGADGVWHYREVGAGESISCTNADFGDPRMGVHKTCSYQR</sequence>
<reference evidence="5" key="1">
    <citation type="journal article" date="2019" name="Int. J. Syst. Evol. Microbiol.">
        <title>The Global Catalogue of Microorganisms (GCM) 10K type strain sequencing project: providing services to taxonomists for standard genome sequencing and annotation.</title>
        <authorList>
            <consortium name="The Broad Institute Genomics Platform"/>
            <consortium name="The Broad Institute Genome Sequencing Center for Infectious Disease"/>
            <person name="Wu L."/>
            <person name="Ma J."/>
        </authorList>
    </citation>
    <scope>NUCLEOTIDE SEQUENCE [LARGE SCALE GENOMIC DNA]</scope>
    <source>
        <strain evidence="5">NBRC 111980</strain>
    </source>
</reference>
<dbReference type="Gene3D" id="1.50.10.100">
    <property type="entry name" value="Chondroitin AC/alginate lyase"/>
    <property type="match status" value="1"/>
</dbReference>
<keyword evidence="2" id="KW-0456">Lyase</keyword>
<name>A0ABQ5XTU4_9GAMM</name>
<evidence type="ECO:0000313" key="4">
    <source>
        <dbReference type="EMBL" id="GLQ95110.1"/>
    </source>
</evidence>
<evidence type="ECO:0000313" key="5">
    <source>
        <dbReference type="Proteomes" id="UP001156670"/>
    </source>
</evidence>
<accession>A0ABQ5XTU4</accession>
<dbReference type="Pfam" id="PF05426">
    <property type="entry name" value="Alginate_lyase"/>
    <property type="match status" value="1"/>
</dbReference>
<evidence type="ECO:0000256" key="1">
    <source>
        <dbReference type="ARBA" id="ARBA00022729"/>
    </source>
</evidence>
<evidence type="ECO:0000259" key="3">
    <source>
        <dbReference type="Pfam" id="PF05426"/>
    </source>
</evidence>